<dbReference type="AlphaFoldDB" id="X0ZRC1"/>
<dbReference type="InterPro" id="IPR052513">
    <property type="entry name" value="Thioester_dehydratase-like"/>
</dbReference>
<dbReference type="Gene3D" id="2.40.50.140">
    <property type="entry name" value="Nucleic acid-binding proteins"/>
    <property type="match status" value="1"/>
</dbReference>
<dbReference type="InterPro" id="IPR012340">
    <property type="entry name" value="NA-bd_OB-fold"/>
</dbReference>
<protein>
    <recommendedName>
        <fullName evidence="4">DUF35 domain-containing protein</fullName>
    </recommendedName>
</protein>
<evidence type="ECO:0000313" key="3">
    <source>
        <dbReference type="EMBL" id="GAG72295.1"/>
    </source>
</evidence>
<name>X0ZRC1_9ZZZZ</name>
<evidence type="ECO:0000259" key="2">
    <source>
        <dbReference type="Pfam" id="PF12172"/>
    </source>
</evidence>
<dbReference type="Pfam" id="PF01796">
    <property type="entry name" value="OB_ChsH2_C"/>
    <property type="match status" value="1"/>
</dbReference>
<accession>X0ZRC1</accession>
<evidence type="ECO:0008006" key="4">
    <source>
        <dbReference type="Google" id="ProtNLM"/>
    </source>
</evidence>
<dbReference type="Pfam" id="PF12172">
    <property type="entry name" value="zf-ChsH2"/>
    <property type="match status" value="1"/>
</dbReference>
<dbReference type="PANTHER" id="PTHR34075">
    <property type="entry name" value="BLR3430 PROTEIN"/>
    <property type="match status" value="1"/>
</dbReference>
<dbReference type="EMBL" id="BART01000434">
    <property type="protein sequence ID" value="GAG72295.1"/>
    <property type="molecule type" value="Genomic_DNA"/>
</dbReference>
<dbReference type="InterPro" id="IPR002878">
    <property type="entry name" value="ChsH2_C"/>
</dbReference>
<sequence length="145" mass="16409">MTSWKGKIPVDYIYTAGIAGEKFFREIKDNGKIVGTKCDKCNVIYVPPKIYCERCFARLENYIDVGTKGTVHTFTILHKNLDGTKKEEPTIIAMVKIDGTDGGLIHWLGEIHPKEVKIGMTVEAIFKAKEEREGSILDIKYFKPI</sequence>
<dbReference type="InterPro" id="IPR022002">
    <property type="entry name" value="ChsH2_Znr"/>
</dbReference>
<dbReference type="SUPFAM" id="SSF50249">
    <property type="entry name" value="Nucleic acid-binding proteins"/>
    <property type="match status" value="1"/>
</dbReference>
<organism evidence="3">
    <name type="scientific">marine sediment metagenome</name>
    <dbReference type="NCBI Taxonomy" id="412755"/>
    <lineage>
        <taxon>unclassified sequences</taxon>
        <taxon>metagenomes</taxon>
        <taxon>ecological metagenomes</taxon>
    </lineage>
</organism>
<gene>
    <name evidence="3" type="ORF">S01H4_02097</name>
</gene>
<dbReference type="PANTHER" id="PTHR34075:SF4">
    <property type="entry name" value="DUF35 DOMAIN-CONTAINING PROTEIN"/>
    <property type="match status" value="1"/>
</dbReference>
<evidence type="ECO:0000259" key="1">
    <source>
        <dbReference type="Pfam" id="PF01796"/>
    </source>
</evidence>
<comment type="caution">
    <text evidence="3">The sequence shown here is derived from an EMBL/GenBank/DDBJ whole genome shotgun (WGS) entry which is preliminary data.</text>
</comment>
<proteinExistence type="predicted"/>
<reference evidence="3" key="1">
    <citation type="journal article" date="2014" name="Front. Microbiol.">
        <title>High frequency of phylogenetically diverse reductive dehalogenase-homologous genes in deep subseafloor sedimentary metagenomes.</title>
        <authorList>
            <person name="Kawai M."/>
            <person name="Futagami T."/>
            <person name="Toyoda A."/>
            <person name="Takaki Y."/>
            <person name="Nishi S."/>
            <person name="Hori S."/>
            <person name="Arai W."/>
            <person name="Tsubouchi T."/>
            <person name="Morono Y."/>
            <person name="Uchiyama I."/>
            <person name="Ito T."/>
            <person name="Fujiyama A."/>
            <person name="Inagaki F."/>
            <person name="Takami H."/>
        </authorList>
    </citation>
    <scope>NUCLEOTIDE SEQUENCE</scope>
    <source>
        <strain evidence="3">Expedition CK06-06</strain>
    </source>
</reference>
<feature type="domain" description="ChsH2 rubredoxin-like zinc ribbon" evidence="2">
    <location>
        <begin position="25"/>
        <end position="58"/>
    </location>
</feature>
<dbReference type="Gene3D" id="6.10.30.10">
    <property type="match status" value="1"/>
</dbReference>
<feature type="domain" description="ChsH2 C-terminal OB-fold" evidence="1">
    <location>
        <begin position="63"/>
        <end position="126"/>
    </location>
</feature>